<proteinExistence type="predicted"/>
<feature type="chain" id="PRO_5040945967" evidence="1">
    <location>
        <begin position="18"/>
        <end position="991"/>
    </location>
</feature>
<accession>A0A9X3AHZ4</accession>
<name>A0A9X3AHZ4_9GAMM</name>
<evidence type="ECO:0000313" key="3">
    <source>
        <dbReference type="Proteomes" id="UP001147830"/>
    </source>
</evidence>
<reference evidence="2" key="2">
    <citation type="submission" date="2022-08" db="EMBL/GenBank/DDBJ databases">
        <authorList>
            <person name="Dong C."/>
        </authorList>
    </citation>
    <scope>NUCLEOTIDE SEQUENCE</scope>
    <source>
        <strain evidence="2">59MF3M-4</strain>
    </source>
</reference>
<gene>
    <name evidence="2" type="ORF">NYR02_11340</name>
</gene>
<comment type="caution">
    <text evidence="2">The sequence shown here is derived from an EMBL/GenBank/DDBJ whole genome shotgun (WGS) entry which is preliminary data.</text>
</comment>
<sequence length="991" mass="107858">MFSVPRISLLLAVCLLAACSGNGSSTSRKTEPVKYVNGYVGSSSVQRALIQAVPIDVQGQTATEVIDTDDGQKETYAGAKASSTTLAYYQVQLGRDDIGRPITLIVSGKEDNSTLERCELVNGCYDSWAYLSAKVVPQEYELRASVGNAQDNMRINVNWVTHLASALAYTSYIDNSGDGSNPDTPRAGIYTDFTIERANLWLSALFDLSDIISLRPLAPSELYKDSGLASAIKQESILYGAIVAAGQQLALDAGQDQVDWVADVVDEFLHNQGQFYQRSSTQISLYGIYSAARTVLQNNRDYIAAQNYSVPSELAGAIAVLNQRIAALQDKNDQLSAVDIPASQVKDWLDRINNARAFMADLNERLVNYKGQAPNTCPAGTPQTDESGCVHSFIDPAYVTKTVEYYDALNSIYEGIAPQLAVGTAAVRDRVLELIGCLNSGCAGDTRYDAANKKLTVDGLTLTMVPVELGAEIEKEGKYNAFDIQLLGQMVVDADDLNDPLDTVASIKFKEVKTTNADDEEVKSYSRVRIVYSGEEGFATPPDPITTPPLGYDLEWPDVDIPATVNGVKQDFSLYFSAKLIGVDDVLVPSSPMHYNLTTMALSLVASSDTKGTITEDGKEVELKDLAQVTLSAEASNAANYYSDSVWPELDDYFRVRSGFESGIIESNLFEYRIMENQTVLYSEVNDVKVFRQADYIDVNISGYGINRLEIFSDTDGLAGLRKCSVIINDDNERETSVCTQLSESDEVLTIQKLVDDDLLGLFSIPSRGAYRPLFPDADDDGSYELVVGSDVALDGKLEAAFAQGINNLSLRAAHELTEGQGSSVERAPLAIVDVKLTRNSKDVWELAVAAGYDYDYLVDVLPTGVRAQSLYLSYLIGNSSAPDENDADVIRNFTFELGGLIIYRGGVKLFTSEEKGESIGVTLASRVDYELDGSGQPCGVINRKDEIVTGNCNAVGYLTYRNSIVGVIREERDGVYVVRFSDGQFLVLGG</sequence>
<evidence type="ECO:0000313" key="2">
    <source>
        <dbReference type="EMBL" id="MCT7359611.1"/>
    </source>
</evidence>
<feature type="signal peptide" evidence="1">
    <location>
        <begin position="1"/>
        <end position="17"/>
    </location>
</feature>
<dbReference type="RefSeq" id="WP_260976475.1">
    <property type="nucleotide sequence ID" value="NZ_JAOANI010000019.1"/>
</dbReference>
<dbReference type="Proteomes" id="UP001147830">
    <property type="component" value="Unassembled WGS sequence"/>
</dbReference>
<organism evidence="2 3">
    <name type="scientific">Thalassolituus pacificus</name>
    <dbReference type="NCBI Taxonomy" id="2975440"/>
    <lineage>
        <taxon>Bacteria</taxon>
        <taxon>Pseudomonadati</taxon>
        <taxon>Pseudomonadota</taxon>
        <taxon>Gammaproteobacteria</taxon>
        <taxon>Oceanospirillales</taxon>
        <taxon>Oceanospirillaceae</taxon>
        <taxon>Thalassolituus</taxon>
    </lineage>
</organism>
<protein>
    <submittedName>
        <fullName evidence="2">Uncharacterized protein</fullName>
    </submittedName>
</protein>
<keyword evidence="1" id="KW-0732">Signal</keyword>
<dbReference type="EMBL" id="JAOANI010000019">
    <property type="protein sequence ID" value="MCT7359611.1"/>
    <property type="molecule type" value="Genomic_DNA"/>
</dbReference>
<keyword evidence="3" id="KW-1185">Reference proteome</keyword>
<reference evidence="2" key="1">
    <citation type="journal article" date="2022" name="Front. Microbiol.">
        <title>Genome-based taxonomic rearrangement of Oceanobacter-related bacteria including the description of Thalassolituus hydrocarbonoclasticus sp. nov. and Thalassolituus pacificus sp. nov. and emended description of the genus Thalassolituus.</title>
        <authorList>
            <person name="Dong C."/>
            <person name="Wei L."/>
            <person name="Wang J."/>
            <person name="Lai Q."/>
            <person name="Huang Z."/>
            <person name="Shao Z."/>
        </authorList>
    </citation>
    <scope>NUCLEOTIDE SEQUENCE</scope>
    <source>
        <strain evidence="2">59MF3M-4</strain>
    </source>
</reference>
<dbReference type="PROSITE" id="PS51257">
    <property type="entry name" value="PROKAR_LIPOPROTEIN"/>
    <property type="match status" value="1"/>
</dbReference>
<evidence type="ECO:0000256" key="1">
    <source>
        <dbReference type="SAM" id="SignalP"/>
    </source>
</evidence>
<dbReference type="AlphaFoldDB" id="A0A9X3AHZ4"/>